<dbReference type="GO" id="GO:1990281">
    <property type="term" value="C:efflux pump complex"/>
    <property type="evidence" value="ECO:0007669"/>
    <property type="project" value="TreeGrafter"/>
</dbReference>
<dbReference type="PANTHER" id="PTHR30469">
    <property type="entry name" value="MULTIDRUG RESISTANCE PROTEIN MDTA"/>
    <property type="match status" value="1"/>
</dbReference>
<sequence>MRQTMNHQTIYFNRFAVLTSLAAITLASAVLVGCGASAGKPEKEAAAPAVEVLSAQRQKLATSLHIPGELISFQQVDLYARENSFVKKIYVDVGTEVKEGQLLASLEAPEITSRLNGAASRQKSQEAVYSASKANYERLLETSKTPGTISQNDLDQARAKMNSDYEQLASASAFQNEVVNTRNYLEIRAPFGGVISARNVNPGANVGPAGKGSEKPLFTLQEQQHMRLVISVPEAYTSYLATGDDVDFKVKARSNETFHAKITRHAGALDTRLRAERVEMDVMNKDKKLLPGMIADVTIPLDKNDSTFVVPKSAVVNAAENIFVIRIKDNTVEWVDVELGRSAYGLTEIYGKLEPGDQLVRVASEEIRNGSTVPGVKVVAQQK</sequence>
<evidence type="ECO:0000256" key="1">
    <source>
        <dbReference type="ARBA" id="ARBA00009477"/>
    </source>
</evidence>
<dbReference type="InterPro" id="IPR058647">
    <property type="entry name" value="BSH_CzcB-like"/>
</dbReference>
<gene>
    <name evidence="5" type="ORF">SAMN04488109_0889</name>
</gene>
<evidence type="ECO:0000259" key="4">
    <source>
        <dbReference type="Pfam" id="PF25973"/>
    </source>
</evidence>
<dbReference type="Gene3D" id="2.40.50.100">
    <property type="match status" value="1"/>
</dbReference>
<feature type="domain" description="CzcB-like barrel-sandwich hybrid" evidence="4">
    <location>
        <begin position="78"/>
        <end position="207"/>
    </location>
</feature>
<keyword evidence="2" id="KW-0732">Signal</keyword>
<dbReference type="SUPFAM" id="SSF111369">
    <property type="entry name" value="HlyD-like secretion proteins"/>
    <property type="match status" value="1"/>
</dbReference>
<feature type="signal peptide" evidence="2">
    <location>
        <begin position="1"/>
        <end position="29"/>
    </location>
</feature>
<dbReference type="RefSeq" id="WP_143164760.1">
    <property type="nucleotide sequence ID" value="NZ_FQWQ01000001.1"/>
</dbReference>
<comment type="similarity">
    <text evidence="1">Belongs to the membrane fusion protein (MFP) (TC 8.A.1) family.</text>
</comment>
<dbReference type="EMBL" id="FQWQ01000001">
    <property type="protein sequence ID" value="SHG57298.1"/>
    <property type="molecule type" value="Genomic_DNA"/>
</dbReference>
<dbReference type="AlphaFoldDB" id="A0A1M5KWW8"/>
<dbReference type="PANTHER" id="PTHR30469:SF37">
    <property type="entry name" value="RAGD PROTEIN"/>
    <property type="match status" value="1"/>
</dbReference>
<reference evidence="5 6" key="1">
    <citation type="submission" date="2016-11" db="EMBL/GenBank/DDBJ databases">
        <authorList>
            <person name="Jaros S."/>
            <person name="Januszkiewicz K."/>
            <person name="Wedrychowicz H."/>
        </authorList>
    </citation>
    <scope>NUCLEOTIDE SEQUENCE [LARGE SCALE GENOMIC DNA]</scope>
    <source>
        <strain evidence="5 6">DSM 24574</strain>
    </source>
</reference>
<dbReference type="InterPro" id="IPR006143">
    <property type="entry name" value="RND_pump_MFP"/>
</dbReference>
<dbReference type="Proteomes" id="UP000184212">
    <property type="component" value="Unassembled WGS sequence"/>
</dbReference>
<feature type="domain" description="CusB-like beta-barrel" evidence="3">
    <location>
        <begin position="228"/>
        <end position="299"/>
    </location>
</feature>
<dbReference type="Pfam" id="PF25954">
    <property type="entry name" value="Beta-barrel_RND_2"/>
    <property type="match status" value="1"/>
</dbReference>
<dbReference type="OrthoDB" id="9806939at2"/>
<dbReference type="Gene3D" id="2.40.30.170">
    <property type="match status" value="1"/>
</dbReference>
<name>A0A1M5KWW8_9BACT</name>
<dbReference type="Pfam" id="PF25973">
    <property type="entry name" value="BSH_CzcB"/>
    <property type="match status" value="1"/>
</dbReference>
<dbReference type="STRING" id="947013.SAMN04488109_0889"/>
<proteinExistence type="inferred from homology"/>
<evidence type="ECO:0000313" key="5">
    <source>
        <dbReference type="EMBL" id="SHG57298.1"/>
    </source>
</evidence>
<evidence type="ECO:0000259" key="3">
    <source>
        <dbReference type="Pfam" id="PF25954"/>
    </source>
</evidence>
<dbReference type="Gene3D" id="1.10.287.470">
    <property type="entry name" value="Helix hairpin bin"/>
    <property type="match status" value="1"/>
</dbReference>
<dbReference type="InterPro" id="IPR058792">
    <property type="entry name" value="Beta-barrel_RND_2"/>
</dbReference>
<protein>
    <submittedName>
        <fullName evidence="5">RND family efflux transporter, MFP subunit</fullName>
    </submittedName>
</protein>
<feature type="chain" id="PRO_5012793415" evidence="2">
    <location>
        <begin position="30"/>
        <end position="383"/>
    </location>
</feature>
<evidence type="ECO:0000256" key="2">
    <source>
        <dbReference type="SAM" id="SignalP"/>
    </source>
</evidence>
<keyword evidence="6" id="KW-1185">Reference proteome</keyword>
<dbReference type="Gene3D" id="2.40.420.20">
    <property type="match status" value="1"/>
</dbReference>
<evidence type="ECO:0000313" key="6">
    <source>
        <dbReference type="Proteomes" id="UP000184212"/>
    </source>
</evidence>
<dbReference type="NCBIfam" id="TIGR01730">
    <property type="entry name" value="RND_mfp"/>
    <property type="match status" value="1"/>
</dbReference>
<dbReference type="PROSITE" id="PS51257">
    <property type="entry name" value="PROKAR_LIPOPROTEIN"/>
    <property type="match status" value="1"/>
</dbReference>
<dbReference type="GO" id="GO:0015562">
    <property type="term" value="F:efflux transmembrane transporter activity"/>
    <property type="evidence" value="ECO:0007669"/>
    <property type="project" value="TreeGrafter"/>
</dbReference>
<organism evidence="5 6">
    <name type="scientific">Chryseolinea serpens</name>
    <dbReference type="NCBI Taxonomy" id="947013"/>
    <lineage>
        <taxon>Bacteria</taxon>
        <taxon>Pseudomonadati</taxon>
        <taxon>Bacteroidota</taxon>
        <taxon>Cytophagia</taxon>
        <taxon>Cytophagales</taxon>
        <taxon>Fulvivirgaceae</taxon>
        <taxon>Chryseolinea</taxon>
    </lineage>
</organism>
<accession>A0A1M5KWW8</accession>